<dbReference type="Gene3D" id="3.40.190.10">
    <property type="entry name" value="Periplasmic binding protein-like II"/>
    <property type="match status" value="1"/>
</dbReference>
<evidence type="ECO:0000313" key="3">
    <source>
        <dbReference type="Proteomes" id="UP000886750"/>
    </source>
</evidence>
<sequence length="460" mass="52739">MRKVFSKLLAAIMIVLLSVSLFACGKTDENTILFYVWGNNNDVANIEKLISDFESKNEDIKVEIERATGTNVFDSLKTRFTSGSEPDMFFMDPNEINGFIEAGYIEPLDDYIAAEGGLELEDLWDFNDAYRYDENGVRDENGKLYGVIKDLSPDFMLVYNKDHIDEYNRANPDMPIEYPSETVPMTWYEYLDLARKMTIKNGDDYTRYGTLIDYVPIKHLSEWVQQTGSSLYNEDMTGLNIVNGEIDPKMKEAFQFLYDLQVSRDGYDAPGKYMATSLINSGDLFNTGNIFSVWYGRWAIPSYKWDLENMNIGFAPPPVPERVYGDERDNYGITSGMISYAMSSRTTKKDKCYRFIEYCMTDGGKIMADIGMNVPGNKTIAKNEFINVENEKIQKINRYFVDYLEKYTHPIINSPYISATKFDNILYQEMAKVYEGKQSLDAAIRAAHARVVTETSINLD</sequence>
<evidence type="ECO:0000313" key="2">
    <source>
        <dbReference type="EMBL" id="HIY97235.1"/>
    </source>
</evidence>
<dbReference type="AlphaFoldDB" id="A0A9D1ZWQ8"/>
<dbReference type="EMBL" id="DXCQ01000056">
    <property type="protein sequence ID" value="HIY97235.1"/>
    <property type="molecule type" value="Genomic_DNA"/>
</dbReference>
<dbReference type="PROSITE" id="PS51257">
    <property type="entry name" value="PROKAR_LIPOPROTEIN"/>
    <property type="match status" value="1"/>
</dbReference>
<gene>
    <name evidence="2" type="ORF">H9729_06055</name>
</gene>
<dbReference type="InterPro" id="IPR050490">
    <property type="entry name" value="Bact_solute-bd_prot1"/>
</dbReference>
<dbReference type="InterPro" id="IPR006059">
    <property type="entry name" value="SBP"/>
</dbReference>
<dbReference type="PANTHER" id="PTHR43649:SF12">
    <property type="entry name" value="DIACETYLCHITOBIOSE BINDING PROTEIN DASA"/>
    <property type="match status" value="1"/>
</dbReference>
<accession>A0A9D1ZWQ8</accession>
<dbReference type="Pfam" id="PF01547">
    <property type="entry name" value="SBP_bac_1"/>
    <property type="match status" value="1"/>
</dbReference>
<proteinExistence type="predicted"/>
<evidence type="ECO:0000256" key="1">
    <source>
        <dbReference type="SAM" id="SignalP"/>
    </source>
</evidence>
<dbReference type="SUPFAM" id="SSF53850">
    <property type="entry name" value="Periplasmic binding protein-like II"/>
    <property type="match status" value="1"/>
</dbReference>
<feature type="chain" id="PRO_5038723390" evidence="1">
    <location>
        <begin position="24"/>
        <end position="460"/>
    </location>
</feature>
<reference evidence="2" key="2">
    <citation type="submission" date="2021-04" db="EMBL/GenBank/DDBJ databases">
        <authorList>
            <person name="Gilroy R."/>
        </authorList>
    </citation>
    <scope>NUCLEOTIDE SEQUENCE</scope>
    <source>
        <strain evidence="2">1345</strain>
    </source>
</reference>
<organism evidence="2 3">
    <name type="scientific">Candidatus Borkfalkia excrementigallinarum</name>
    <dbReference type="NCBI Taxonomy" id="2838506"/>
    <lineage>
        <taxon>Bacteria</taxon>
        <taxon>Bacillati</taxon>
        <taxon>Bacillota</taxon>
        <taxon>Clostridia</taxon>
        <taxon>Christensenellales</taxon>
        <taxon>Christensenellaceae</taxon>
        <taxon>Candidatus Borkfalkia</taxon>
    </lineage>
</organism>
<reference evidence="2" key="1">
    <citation type="journal article" date="2021" name="PeerJ">
        <title>Extensive microbial diversity within the chicken gut microbiome revealed by metagenomics and culture.</title>
        <authorList>
            <person name="Gilroy R."/>
            <person name="Ravi A."/>
            <person name="Getino M."/>
            <person name="Pursley I."/>
            <person name="Horton D.L."/>
            <person name="Alikhan N.F."/>
            <person name="Baker D."/>
            <person name="Gharbi K."/>
            <person name="Hall N."/>
            <person name="Watson M."/>
            <person name="Adriaenssens E.M."/>
            <person name="Foster-Nyarko E."/>
            <person name="Jarju S."/>
            <person name="Secka A."/>
            <person name="Antonio M."/>
            <person name="Oren A."/>
            <person name="Chaudhuri R.R."/>
            <person name="La Ragione R."/>
            <person name="Hildebrand F."/>
            <person name="Pallen M.J."/>
        </authorList>
    </citation>
    <scope>NUCLEOTIDE SEQUENCE</scope>
    <source>
        <strain evidence="2">1345</strain>
    </source>
</reference>
<protein>
    <submittedName>
        <fullName evidence="2">Extracellular solute-binding protein</fullName>
    </submittedName>
</protein>
<dbReference type="PANTHER" id="PTHR43649">
    <property type="entry name" value="ARABINOSE-BINDING PROTEIN-RELATED"/>
    <property type="match status" value="1"/>
</dbReference>
<name>A0A9D1ZWQ8_9FIRM</name>
<dbReference type="Proteomes" id="UP000886750">
    <property type="component" value="Unassembled WGS sequence"/>
</dbReference>
<comment type="caution">
    <text evidence="2">The sequence shown here is derived from an EMBL/GenBank/DDBJ whole genome shotgun (WGS) entry which is preliminary data.</text>
</comment>
<keyword evidence="1" id="KW-0732">Signal</keyword>
<feature type="signal peptide" evidence="1">
    <location>
        <begin position="1"/>
        <end position="23"/>
    </location>
</feature>